<feature type="transmembrane region" description="Helical" evidence="2">
    <location>
        <begin position="221"/>
        <end position="240"/>
    </location>
</feature>
<comment type="caution">
    <text evidence="3">The sequence shown here is derived from an EMBL/GenBank/DDBJ whole genome shotgun (WGS) entry which is preliminary data.</text>
</comment>
<feature type="transmembrane region" description="Helical" evidence="2">
    <location>
        <begin position="246"/>
        <end position="266"/>
    </location>
</feature>
<dbReference type="PANTHER" id="PTHR33802">
    <property type="entry name" value="SI:CH211-161H7.5-RELATED"/>
    <property type="match status" value="1"/>
</dbReference>
<dbReference type="STRING" id="388357.GCA_001580365_02079"/>
<feature type="transmembrane region" description="Helical" evidence="2">
    <location>
        <begin position="64"/>
        <end position="86"/>
    </location>
</feature>
<keyword evidence="2" id="KW-0472">Membrane</keyword>
<feature type="region of interest" description="Disordered" evidence="1">
    <location>
        <begin position="271"/>
        <end position="294"/>
    </location>
</feature>
<name>A0A512IDA4_9MICC</name>
<dbReference type="PANTHER" id="PTHR33802:SF1">
    <property type="entry name" value="XK-RELATED PROTEIN"/>
    <property type="match status" value="1"/>
</dbReference>
<sequence>MSTSPVRAPAGPARPTAGDRTRQVVVTVNEIACVLGTLVGIGLFGTRVEESSGGSLAADATLLAPAGTAFSIWSVIYLGLFAYTVWQWLPSRAADPRARATGWLAAVSMLLNAGWLLVTQQGWIWVSVGVIVVLVLVLGLLVQRLAELPDPGTRLDQLVVDGTFGLYLGWVAVATAANVAAALVASGVRQEGPGAEWIGVAVVLVLAAVLAWIQHRVGGRWAVAAASAWGLSWIAVGRALDEPQSLTLAYGAALAAVLVVVATALARGRAPAPGAAPHAAGRSDRGAQTVTARN</sequence>
<organism evidence="3 4">
    <name type="scientific">Kocuria turfanensis</name>
    <dbReference type="NCBI Taxonomy" id="388357"/>
    <lineage>
        <taxon>Bacteria</taxon>
        <taxon>Bacillati</taxon>
        <taxon>Actinomycetota</taxon>
        <taxon>Actinomycetes</taxon>
        <taxon>Micrococcales</taxon>
        <taxon>Micrococcaceae</taxon>
        <taxon>Kocuria</taxon>
    </lineage>
</organism>
<feature type="transmembrane region" description="Helical" evidence="2">
    <location>
        <begin position="197"/>
        <end position="214"/>
    </location>
</feature>
<reference evidence="3 4" key="1">
    <citation type="submission" date="2019-07" db="EMBL/GenBank/DDBJ databases">
        <title>Whole genome shotgun sequence of Kocuria turfanensis NBRC 107627.</title>
        <authorList>
            <person name="Hosoyama A."/>
            <person name="Uohara A."/>
            <person name="Ohji S."/>
            <person name="Ichikawa N."/>
        </authorList>
    </citation>
    <scope>NUCLEOTIDE SEQUENCE [LARGE SCALE GENOMIC DNA]</scope>
    <source>
        <strain evidence="3 4">NBRC 107627</strain>
    </source>
</reference>
<evidence type="ECO:0000256" key="1">
    <source>
        <dbReference type="SAM" id="MobiDB-lite"/>
    </source>
</evidence>
<feature type="transmembrane region" description="Helical" evidence="2">
    <location>
        <begin position="98"/>
        <end position="117"/>
    </location>
</feature>
<evidence type="ECO:0000313" key="3">
    <source>
        <dbReference type="EMBL" id="GEO95669.1"/>
    </source>
</evidence>
<evidence type="ECO:0000313" key="4">
    <source>
        <dbReference type="Proteomes" id="UP000321103"/>
    </source>
</evidence>
<gene>
    <name evidence="3" type="ORF">KTU01_17920</name>
</gene>
<keyword evidence="4" id="KW-1185">Reference proteome</keyword>
<evidence type="ECO:0000256" key="2">
    <source>
        <dbReference type="SAM" id="Phobius"/>
    </source>
</evidence>
<dbReference type="EMBL" id="BJZS01000048">
    <property type="protein sequence ID" value="GEO95669.1"/>
    <property type="molecule type" value="Genomic_DNA"/>
</dbReference>
<keyword evidence="2" id="KW-1133">Transmembrane helix</keyword>
<feature type="transmembrane region" description="Helical" evidence="2">
    <location>
        <begin position="164"/>
        <end position="185"/>
    </location>
</feature>
<keyword evidence="2" id="KW-0812">Transmembrane</keyword>
<feature type="transmembrane region" description="Helical" evidence="2">
    <location>
        <begin position="24"/>
        <end position="44"/>
    </location>
</feature>
<dbReference type="RefSeq" id="WP_062735687.1">
    <property type="nucleotide sequence ID" value="NZ_BJZS01000048.1"/>
</dbReference>
<accession>A0A512IDA4</accession>
<feature type="transmembrane region" description="Helical" evidence="2">
    <location>
        <begin position="123"/>
        <end position="143"/>
    </location>
</feature>
<dbReference type="Gene3D" id="1.20.1260.100">
    <property type="entry name" value="TspO/MBR protein"/>
    <property type="match status" value="1"/>
</dbReference>
<dbReference type="InterPro" id="IPR038330">
    <property type="entry name" value="TspO/MBR-related_sf"/>
</dbReference>
<feature type="compositionally biased region" description="Low complexity" evidence="1">
    <location>
        <begin position="271"/>
        <end position="280"/>
    </location>
</feature>
<dbReference type="Proteomes" id="UP000321103">
    <property type="component" value="Unassembled WGS sequence"/>
</dbReference>
<dbReference type="AlphaFoldDB" id="A0A512IDA4"/>
<protein>
    <submittedName>
        <fullName evidence="3">Tryptophan-rich sensory protein</fullName>
    </submittedName>
</protein>
<proteinExistence type="predicted"/>